<reference evidence="2" key="2">
    <citation type="journal article" date="2022" name="Microbiol. Resour. Announc.">
        <title>Metagenome Sequencing to Explore Phylogenomics of Terrestrial Cyanobacteria.</title>
        <authorList>
            <person name="Ward R.D."/>
            <person name="Stajich J.E."/>
            <person name="Johansen J.R."/>
            <person name="Huntemann M."/>
            <person name="Clum A."/>
            <person name="Foster B."/>
            <person name="Foster B."/>
            <person name="Roux S."/>
            <person name="Palaniappan K."/>
            <person name="Varghese N."/>
            <person name="Mukherjee S."/>
            <person name="Reddy T.B.K."/>
            <person name="Daum C."/>
            <person name="Copeland A."/>
            <person name="Chen I.A."/>
            <person name="Ivanova N.N."/>
            <person name="Kyrpides N.C."/>
            <person name="Shapiro N."/>
            <person name="Eloe-Fadrosh E.A."/>
            <person name="Pietrasiak N."/>
        </authorList>
    </citation>
    <scope>NUCLEOTIDE SEQUENCE</scope>
    <source>
        <strain evidence="2">UHER 2000/2452</strain>
    </source>
</reference>
<protein>
    <submittedName>
        <fullName evidence="2">Uncharacterized protein</fullName>
    </submittedName>
</protein>
<sequence>MPLLNPRQKSQGGTFTQVGDEPLSKQVMGVRLPESVYKAIHRLPNRTEWLRRVISEAAQRELLNDAPPPEQQP</sequence>
<feature type="compositionally biased region" description="Polar residues" evidence="1">
    <location>
        <begin position="7"/>
        <end position="17"/>
    </location>
</feature>
<dbReference type="EMBL" id="JAHHHD010000027">
    <property type="protein sequence ID" value="MBW4660864.1"/>
    <property type="molecule type" value="Genomic_DNA"/>
</dbReference>
<accession>A0A951QF91</accession>
<name>A0A951QF91_9CYAN</name>
<feature type="region of interest" description="Disordered" evidence="1">
    <location>
        <begin position="1"/>
        <end position="22"/>
    </location>
</feature>
<dbReference type="Proteomes" id="UP000757435">
    <property type="component" value="Unassembled WGS sequence"/>
</dbReference>
<reference evidence="2" key="1">
    <citation type="submission" date="2021-05" db="EMBL/GenBank/DDBJ databases">
        <authorList>
            <person name="Pietrasiak N."/>
            <person name="Ward R."/>
            <person name="Stajich J.E."/>
            <person name="Kurbessoian T."/>
        </authorList>
    </citation>
    <scope>NUCLEOTIDE SEQUENCE</scope>
    <source>
        <strain evidence="2">UHER 2000/2452</strain>
    </source>
</reference>
<comment type="caution">
    <text evidence="2">The sequence shown here is derived from an EMBL/GenBank/DDBJ whole genome shotgun (WGS) entry which is preliminary data.</text>
</comment>
<dbReference type="AlphaFoldDB" id="A0A951QF91"/>
<proteinExistence type="predicted"/>
<gene>
    <name evidence="2" type="ORF">KME15_19495</name>
</gene>
<evidence type="ECO:0000313" key="3">
    <source>
        <dbReference type="Proteomes" id="UP000757435"/>
    </source>
</evidence>
<evidence type="ECO:0000256" key="1">
    <source>
        <dbReference type="SAM" id="MobiDB-lite"/>
    </source>
</evidence>
<organism evidence="2 3">
    <name type="scientific">Drouetiella hepatica Uher 2000/2452</name>
    <dbReference type="NCBI Taxonomy" id="904376"/>
    <lineage>
        <taxon>Bacteria</taxon>
        <taxon>Bacillati</taxon>
        <taxon>Cyanobacteriota</taxon>
        <taxon>Cyanophyceae</taxon>
        <taxon>Oculatellales</taxon>
        <taxon>Oculatellaceae</taxon>
        <taxon>Drouetiella</taxon>
    </lineage>
</organism>
<evidence type="ECO:0000313" key="2">
    <source>
        <dbReference type="EMBL" id="MBW4660864.1"/>
    </source>
</evidence>